<gene>
    <name evidence="4" type="primary">cobT</name>
    <name evidence="4" type="ORF">NSU_4146</name>
</gene>
<keyword evidence="5" id="KW-1185">Reference proteome</keyword>
<dbReference type="GO" id="GO:0051116">
    <property type="term" value="F:cobaltochelatase activity"/>
    <property type="evidence" value="ECO:0007669"/>
    <property type="project" value="UniProtKB-UniRule"/>
</dbReference>
<evidence type="ECO:0000313" key="4">
    <source>
        <dbReference type="EMBL" id="EHJ58917.1"/>
    </source>
</evidence>
<dbReference type="PATRIC" id="fig|1088721.3.peg.4083"/>
<dbReference type="Proteomes" id="UP000004030">
    <property type="component" value="Unassembled WGS sequence"/>
</dbReference>
<dbReference type="NCBIfam" id="TIGR01651">
    <property type="entry name" value="CobT"/>
    <property type="match status" value="1"/>
</dbReference>
<dbReference type="SMART" id="SM00327">
    <property type="entry name" value="VWA"/>
    <property type="match status" value="1"/>
</dbReference>
<dbReference type="InterPro" id="IPR006538">
    <property type="entry name" value="CobT"/>
</dbReference>
<dbReference type="InterPro" id="IPR036465">
    <property type="entry name" value="vWFA_dom_sf"/>
</dbReference>
<dbReference type="Pfam" id="PF06213">
    <property type="entry name" value="CobT"/>
    <property type="match status" value="1"/>
</dbReference>
<dbReference type="PROSITE" id="PS50234">
    <property type="entry name" value="VWFA"/>
    <property type="match status" value="1"/>
</dbReference>
<dbReference type="PANTHER" id="PTHR41248:SF1">
    <property type="entry name" value="NORD PROTEIN"/>
    <property type="match status" value="1"/>
</dbReference>
<dbReference type="GO" id="GO:0009236">
    <property type="term" value="P:cobalamin biosynthetic process"/>
    <property type="evidence" value="ECO:0007669"/>
    <property type="project" value="UniProtKB-UniRule"/>
</dbReference>
<organism evidence="4 5">
    <name type="scientific">Novosphingobium pentaromativorans US6-1</name>
    <dbReference type="NCBI Taxonomy" id="1088721"/>
    <lineage>
        <taxon>Bacteria</taxon>
        <taxon>Pseudomonadati</taxon>
        <taxon>Pseudomonadota</taxon>
        <taxon>Alphaproteobacteria</taxon>
        <taxon>Sphingomonadales</taxon>
        <taxon>Sphingomonadaceae</taxon>
        <taxon>Novosphingobium</taxon>
    </lineage>
</organism>
<proteinExistence type="predicted"/>
<dbReference type="STRING" id="1088721.JI59_02705"/>
<comment type="caution">
    <text evidence="4">The sequence shown here is derived from an EMBL/GenBank/DDBJ whole genome shotgun (WGS) entry which is preliminary data.</text>
</comment>
<dbReference type="SUPFAM" id="SSF53300">
    <property type="entry name" value="vWA-like"/>
    <property type="match status" value="1"/>
</dbReference>
<dbReference type="OrthoDB" id="9764783at2"/>
<feature type="domain" description="VWFA" evidence="3">
    <location>
        <begin position="398"/>
        <end position="604"/>
    </location>
</feature>
<feature type="compositionally biased region" description="Acidic residues" evidence="2">
    <location>
        <begin position="252"/>
        <end position="280"/>
    </location>
</feature>
<dbReference type="InterPro" id="IPR025861">
    <property type="entry name" value="CobT_VWA_dom"/>
</dbReference>
<feature type="compositionally biased region" description="Acidic residues" evidence="2">
    <location>
        <begin position="212"/>
        <end position="239"/>
    </location>
</feature>
<dbReference type="CDD" id="cd01454">
    <property type="entry name" value="vWA_norD_type"/>
    <property type="match status" value="1"/>
</dbReference>
<dbReference type="eggNOG" id="COG4547">
    <property type="taxonomic scope" value="Bacteria"/>
</dbReference>
<evidence type="ECO:0000256" key="1">
    <source>
        <dbReference type="NCBIfam" id="TIGR01651"/>
    </source>
</evidence>
<dbReference type="KEGG" id="npn:JI59_02705"/>
<protein>
    <recommendedName>
        <fullName evidence="1">Cobaltochelatase subunit CobT</fullName>
        <ecNumber evidence="1">6.6.1.2</ecNumber>
    </recommendedName>
</protein>
<sequence length="604" mass="67042">MSDETPADRFKSVLAGASRAIAHEKEIEVNWTADAPSSTGGTFRVPMPGRNLPRGAAMQARGYADSFALKVRHHDDRLHQRHAPAEPSARACYDAVETVRYEALGSNRYAGMRDNLDASLEARIASDPISRAESRDQVPLQSALALMLREKLTGQPIPEIARPGVDMIRDWIEEKAGGDIEALADSIGDQQAFQNLSLDMLQHLELTRAEEIEQPPEDSDDLDGDDETEQEEDGADAGEEQQPSEMAAEPSQGDDEGESESEGEASDDMQEAEEGQDGEEGMLPVRPNRPWTDIPDSFDYKVFTEAFDEVIGASELCDEEELTRLRAYLDAQLKGLQGVVTRLANRLQRRLMAQQNRSWDFDQEEGLLDAARLARVVVSPGQSLSYKVERDVEFKDTVVTLLLDNSGSMRGRPISIAAISADVLARTLERCGVKVEILGFTTRAWKGGQSREAWLANGKPASPGRLNDLRHIIYKKADEPWRRARKNLGLMMREGLLKENIDGEALLWAHNRMLARPEDRRILMVISDGAPVDDSTLSVNSAGYLEAHLRKVIEWIEAKSPVQLVAIGIGHDVTRYYRRAVTIMDAEQLGGTMIEQLAGLFEEE</sequence>
<reference evidence="4 5" key="1">
    <citation type="journal article" date="2012" name="J. Bacteriol.">
        <title>Genome sequence of benzo(a)pyrene-degrading bacterium Novosphingobium pentaromativorans US6-1.</title>
        <authorList>
            <person name="Luo Y.R."/>
            <person name="Kang S.G."/>
            <person name="Kim S.J."/>
            <person name="Kim M.R."/>
            <person name="Li N."/>
            <person name="Lee J.H."/>
            <person name="Kwon K.K."/>
        </authorList>
    </citation>
    <scope>NUCLEOTIDE SEQUENCE [LARGE SCALE GENOMIC DNA]</scope>
    <source>
        <strain evidence="4 5">US6-1</strain>
    </source>
</reference>
<dbReference type="AlphaFoldDB" id="G6EIH5"/>
<dbReference type="EMBL" id="AGFM01000064">
    <property type="protein sequence ID" value="EHJ58917.1"/>
    <property type="molecule type" value="Genomic_DNA"/>
</dbReference>
<dbReference type="Gene3D" id="3.40.50.410">
    <property type="entry name" value="von Willebrand factor, type A domain"/>
    <property type="match status" value="1"/>
</dbReference>
<feature type="region of interest" description="Disordered" evidence="2">
    <location>
        <begin position="209"/>
        <end position="295"/>
    </location>
</feature>
<name>G6EIH5_9SPHN</name>
<dbReference type="InterPro" id="IPR051928">
    <property type="entry name" value="NorD/CobT"/>
</dbReference>
<dbReference type="Pfam" id="PF11775">
    <property type="entry name" value="CobT_C"/>
    <property type="match status" value="1"/>
</dbReference>
<dbReference type="RefSeq" id="WP_007015054.1">
    <property type="nucleotide sequence ID" value="NZ_AGFM01000064.1"/>
</dbReference>
<accession>G6EIH5</accession>
<evidence type="ECO:0000259" key="3">
    <source>
        <dbReference type="PROSITE" id="PS50234"/>
    </source>
</evidence>
<dbReference type="PANTHER" id="PTHR41248">
    <property type="entry name" value="NORD PROTEIN"/>
    <property type="match status" value="1"/>
</dbReference>
<dbReference type="PIRSF" id="PIRSF031715">
    <property type="entry name" value="Cob_chel_CobT"/>
    <property type="match status" value="1"/>
</dbReference>
<dbReference type="EC" id="6.6.1.2" evidence="1"/>
<evidence type="ECO:0000256" key="2">
    <source>
        <dbReference type="SAM" id="MobiDB-lite"/>
    </source>
</evidence>
<dbReference type="InterPro" id="IPR002035">
    <property type="entry name" value="VWF_A"/>
</dbReference>
<evidence type="ECO:0000313" key="5">
    <source>
        <dbReference type="Proteomes" id="UP000004030"/>
    </source>
</evidence>